<dbReference type="PRINTS" id="PR01241">
    <property type="entry name" value="GPROTEINAFNG"/>
</dbReference>
<feature type="binding site" evidence="11">
    <location>
        <begin position="197"/>
        <end position="201"/>
    </location>
    <ligand>
        <name>GTP</name>
        <dbReference type="ChEBI" id="CHEBI:37565"/>
    </ligand>
</feature>
<sequence>MGCSFSKKTPDQTRNKEIDQQIRQDKSEMRKEIKLLMLGAGESGKSTVLKQMKLIHEGDYSLEEKELYKKVVYCNIVQSMRVILSAMQEMDIQLEDEEAEKCRESIDTLPMQVQSLSEEQFDALKILWQDHNLKSVLRRNREYQLNDSAKYFFDSLDRISQPDYLPTNQDILRARAKTTGIAEYKFRMGDLLYCMVDVGGQRSERKKWIHCFENVVAIIFMVALSEFDQVLIEDEQVNRMHESFILFDSICNSKWFEATSLILFLNKTDLFREKIEEQHVELSETFPDYQGGSTYKEGCQYIMRRFLSLNKQPSKQVYTHFTCATDTQQIGFVMSATNDVILRDNLNNQGLI</sequence>
<comment type="function">
    <text evidence="9">Guanine nucleotide-binding proteins (G proteins) are involved as modulators or transducers in various transmembrane signaling systems. In the 1-cell embryo, probably together with goa-1, controls nuclear rotation and spindle elongation during mitosis. During the first embryonic cell divisons, plays a role in gpr-1/2 cortical localization and in the proper orientation of EMS blastomere mitotic spindle.</text>
</comment>
<gene>
    <name evidence="14" type="primary">fadA_2</name>
    <name evidence="14" type="ORF">A0J61_00615</name>
</gene>
<feature type="binding site" evidence="11">
    <location>
        <position position="324"/>
    </location>
    <ligand>
        <name>GTP</name>
        <dbReference type="ChEBI" id="CHEBI:37565"/>
    </ligand>
</feature>
<dbReference type="GO" id="GO:0051301">
    <property type="term" value="P:cell division"/>
    <property type="evidence" value="ECO:0007669"/>
    <property type="project" value="UniProtKB-KW"/>
</dbReference>
<feature type="binding site" evidence="11">
    <location>
        <begin position="42"/>
        <end position="47"/>
    </location>
    <ligand>
        <name>GTP</name>
        <dbReference type="ChEBI" id="CHEBI:37565"/>
    </ligand>
</feature>
<comment type="caution">
    <text evidence="14">The sequence shown here is derived from an EMBL/GenBank/DDBJ whole genome shotgun (WGS) entry which is preliminary data.</text>
</comment>
<dbReference type="Pfam" id="PF00503">
    <property type="entry name" value="G-alpha"/>
    <property type="match status" value="1"/>
</dbReference>
<dbReference type="PANTHER" id="PTHR10218">
    <property type="entry name" value="GTP-BINDING PROTEIN ALPHA SUBUNIT"/>
    <property type="match status" value="1"/>
</dbReference>
<dbReference type="FunFam" id="3.40.50.300:FF:002307">
    <property type="entry name" value="Guanine nucleotide-binding protein G(k) subunit alpha"/>
    <property type="match status" value="1"/>
</dbReference>
<feature type="binding site" evidence="11">
    <location>
        <begin position="147"/>
        <end position="148"/>
    </location>
    <ligand>
        <name>GTP</name>
        <dbReference type="ChEBI" id="CHEBI:37565"/>
    </ligand>
</feature>
<keyword evidence="5 12" id="KW-0460">Magnesium</keyword>
<dbReference type="InterPro" id="IPR011025">
    <property type="entry name" value="GproteinA_insert"/>
</dbReference>
<dbReference type="STRING" id="101091.A0A1C7NQP5"/>
<feature type="binding site" evidence="12">
    <location>
        <position position="178"/>
    </location>
    <ligand>
        <name>Mg(2+)</name>
        <dbReference type="ChEBI" id="CHEBI:18420"/>
    </ligand>
</feature>
<feature type="compositionally biased region" description="Basic and acidic residues" evidence="13">
    <location>
        <begin position="8"/>
        <end position="23"/>
    </location>
</feature>
<feature type="binding site" evidence="11">
    <location>
        <begin position="172"/>
        <end position="178"/>
    </location>
    <ligand>
        <name>GTP</name>
        <dbReference type="ChEBI" id="CHEBI:37565"/>
    </ligand>
</feature>
<evidence type="ECO:0000256" key="3">
    <source>
        <dbReference type="ARBA" id="ARBA00022741"/>
    </source>
</evidence>
<dbReference type="GO" id="GO:0007010">
    <property type="term" value="P:cytoskeleton organization"/>
    <property type="evidence" value="ECO:0007669"/>
    <property type="project" value="UniProtKB-ARBA"/>
</dbReference>
<dbReference type="GO" id="GO:0007188">
    <property type="term" value="P:adenylate cyclase-modulating G protein-coupled receptor signaling pathway"/>
    <property type="evidence" value="ECO:0007669"/>
    <property type="project" value="TreeGrafter"/>
</dbReference>
<dbReference type="InParanoid" id="A0A1C7NQP5"/>
<dbReference type="SUPFAM" id="SSF47895">
    <property type="entry name" value="Transducin (alpha subunit), insertion domain"/>
    <property type="match status" value="1"/>
</dbReference>
<keyword evidence="8" id="KW-0131">Cell cycle</keyword>
<dbReference type="InterPro" id="IPR002975">
    <property type="entry name" value="Fungi_Gprotein_alpha"/>
</dbReference>
<dbReference type="GO" id="GO:0005737">
    <property type="term" value="C:cytoplasm"/>
    <property type="evidence" value="ECO:0007669"/>
    <property type="project" value="UniProtKB-ARBA"/>
</dbReference>
<dbReference type="PANTHER" id="PTHR10218:SF302">
    <property type="entry name" value="GUANINE NUCLEOTIDE-BINDING PROTEIN ALPHA-5 SUBUNIT"/>
    <property type="match status" value="1"/>
</dbReference>
<keyword evidence="3 11" id="KW-0547">Nucleotide-binding</keyword>
<dbReference type="GO" id="GO:0005525">
    <property type="term" value="F:GTP binding"/>
    <property type="evidence" value="ECO:0007669"/>
    <property type="project" value="UniProtKB-KW"/>
</dbReference>
<dbReference type="Gene3D" id="3.40.50.300">
    <property type="entry name" value="P-loop containing nucleotide triphosphate hydrolases"/>
    <property type="match status" value="1"/>
</dbReference>
<name>A0A1C7NQP5_9FUNG</name>
<keyword evidence="7" id="KW-0807">Transducer</keyword>
<dbReference type="GO" id="GO:0005834">
    <property type="term" value="C:heterotrimeric G-protein complex"/>
    <property type="evidence" value="ECO:0007669"/>
    <property type="project" value="InterPro"/>
</dbReference>
<evidence type="ECO:0000256" key="7">
    <source>
        <dbReference type="ARBA" id="ARBA00023224"/>
    </source>
</evidence>
<dbReference type="PROSITE" id="PS51882">
    <property type="entry name" value="G_ALPHA"/>
    <property type="match status" value="1"/>
</dbReference>
<dbReference type="SMART" id="SM00275">
    <property type="entry name" value="G_alpha"/>
    <property type="match status" value="1"/>
</dbReference>
<evidence type="ECO:0000256" key="6">
    <source>
        <dbReference type="ARBA" id="ARBA00023134"/>
    </source>
</evidence>
<evidence type="ECO:0000256" key="4">
    <source>
        <dbReference type="ARBA" id="ARBA00022776"/>
    </source>
</evidence>
<evidence type="ECO:0000256" key="9">
    <source>
        <dbReference type="ARBA" id="ARBA00059820"/>
    </source>
</evidence>
<evidence type="ECO:0000256" key="1">
    <source>
        <dbReference type="ARBA" id="ARBA00022618"/>
    </source>
</evidence>
<reference evidence="14 15" key="1">
    <citation type="submission" date="2016-03" db="EMBL/GenBank/DDBJ databases">
        <title>Choanephora cucurbitarum.</title>
        <authorList>
            <person name="Min B."/>
            <person name="Park H."/>
            <person name="Park J.-H."/>
            <person name="Shin H.-D."/>
            <person name="Choi I.-G."/>
        </authorList>
    </citation>
    <scope>NUCLEOTIDE SEQUENCE [LARGE SCALE GENOMIC DNA]</scope>
    <source>
        <strain evidence="14 15">KUS-F28377</strain>
    </source>
</reference>
<dbReference type="FunFam" id="3.40.50.300:FF:000692">
    <property type="entry name" value="Guanine nucleotide-binding protein subunit alpha"/>
    <property type="match status" value="1"/>
</dbReference>
<dbReference type="CDD" id="cd00066">
    <property type="entry name" value="G-alpha"/>
    <property type="match status" value="1"/>
</dbReference>
<dbReference type="SUPFAM" id="SSF52540">
    <property type="entry name" value="P-loop containing nucleoside triphosphate hydrolases"/>
    <property type="match status" value="1"/>
</dbReference>
<organism evidence="14 15">
    <name type="scientific">Choanephora cucurbitarum</name>
    <dbReference type="NCBI Taxonomy" id="101091"/>
    <lineage>
        <taxon>Eukaryota</taxon>
        <taxon>Fungi</taxon>
        <taxon>Fungi incertae sedis</taxon>
        <taxon>Mucoromycota</taxon>
        <taxon>Mucoromycotina</taxon>
        <taxon>Mucoromycetes</taxon>
        <taxon>Mucorales</taxon>
        <taxon>Mucorineae</taxon>
        <taxon>Choanephoraceae</taxon>
        <taxon>Choanephoroideae</taxon>
        <taxon>Choanephora</taxon>
    </lineage>
</organism>
<dbReference type="AlphaFoldDB" id="A0A1C7NQP5"/>
<keyword evidence="15" id="KW-1185">Reference proteome</keyword>
<dbReference type="EMBL" id="LUGH01000014">
    <property type="protein sequence ID" value="OBZ91358.1"/>
    <property type="molecule type" value="Genomic_DNA"/>
</dbReference>
<protein>
    <recommendedName>
        <fullName evidence="10">Guanine nucleotide-binding protein alpha-16 subunit</fullName>
    </recommendedName>
</protein>
<evidence type="ECO:0000256" key="8">
    <source>
        <dbReference type="ARBA" id="ARBA00023306"/>
    </source>
</evidence>
<feature type="binding site" evidence="11">
    <location>
        <begin position="266"/>
        <end position="269"/>
    </location>
    <ligand>
        <name>GTP</name>
        <dbReference type="ChEBI" id="CHEBI:37565"/>
    </ligand>
</feature>
<evidence type="ECO:0000256" key="11">
    <source>
        <dbReference type="PIRSR" id="PIRSR601019-1"/>
    </source>
</evidence>
<keyword evidence="6 11" id="KW-0342">GTP-binding</keyword>
<dbReference type="InterPro" id="IPR001019">
    <property type="entry name" value="Gprotein_alpha_su"/>
</dbReference>
<evidence type="ECO:0000256" key="13">
    <source>
        <dbReference type="SAM" id="MobiDB-lite"/>
    </source>
</evidence>
<dbReference type="InterPro" id="IPR027417">
    <property type="entry name" value="P-loop_NTPase"/>
</dbReference>
<keyword evidence="2 12" id="KW-0479">Metal-binding</keyword>
<accession>A0A1C7NQP5</accession>
<evidence type="ECO:0000256" key="2">
    <source>
        <dbReference type="ARBA" id="ARBA00022723"/>
    </source>
</evidence>
<dbReference type="OrthoDB" id="5817230at2759"/>
<dbReference type="PRINTS" id="PR00318">
    <property type="entry name" value="GPROTEINA"/>
</dbReference>
<keyword evidence="4" id="KW-0498">Mitosis</keyword>
<dbReference type="GO" id="GO:0046872">
    <property type="term" value="F:metal ion binding"/>
    <property type="evidence" value="ECO:0007669"/>
    <property type="project" value="UniProtKB-KW"/>
</dbReference>
<evidence type="ECO:0000256" key="12">
    <source>
        <dbReference type="PIRSR" id="PIRSR601019-2"/>
    </source>
</evidence>
<dbReference type="GO" id="GO:0001664">
    <property type="term" value="F:G protein-coupled receptor binding"/>
    <property type="evidence" value="ECO:0007669"/>
    <property type="project" value="InterPro"/>
</dbReference>
<evidence type="ECO:0000313" key="15">
    <source>
        <dbReference type="Proteomes" id="UP000093000"/>
    </source>
</evidence>
<proteinExistence type="predicted"/>
<keyword evidence="1" id="KW-0132">Cell division</keyword>
<evidence type="ECO:0000313" key="14">
    <source>
        <dbReference type="EMBL" id="OBZ91358.1"/>
    </source>
</evidence>
<dbReference type="Gene3D" id="1.10.400.10">
    <property type="entry name" value="GI Alpha 1, domain 2-like"/>
    <property type="match status" value="1"/>
</dbReference>
<dbReference type="Proteomes" id="UP000093000">
    <property type="component" value="Unassembled WGS sequence"/>
</dbReference>
<feature type="region of interest" description="Disordered" evidence="13">
    <location>
        <begin position="1"/>
        <end position="23"/>
    </location>
</feature>
<dbReference type="GO" id="GO:0031683">
    <property type="term" value="F:G-protein beta/gamma-subunit complex binding"/>
    <property type="evidence" value="ECO:0007669"/>
    <property type="project" value="InterPro"/>
</dbReference>
<feature type="binding site" evidence="12">
    <location>
        <position position="46"/>
    </location>
    <ligand>
        <name>Mg(2+)</name>
        <dbReference type="ChEBI" id="CHEBI:18420"/>
    </ligand>
</feature>
<evidence type="ECO:0000256" key="5">
    <source>
        <dbReference type="ARBA" id="ARBA00022842"/>
    </source>
</evidence>
<dbReference type="GO" id="GO:0003924">
    <property type="term" value="F:GTPase activity"/>
    <property type="evidence" value="ECO:0007669"/>
    <property type="project" value="InterPro"/>
</dbReference>
<dbReference type="FunFam" id="1.10.400.10:FF:000002">
    <property type="entry name" value="guanine nucleotide-binding protein G(Q) subunit alpha"/>
    <property type="match status" value="1"/>
</dbReference>
<evidence type="ECO:0000256" key="10">
    <source>
        <dbReference type="ARBA" id="ARBA00069088"/>
    </source>
</evidence>